<dbReference type="InterPro" id="IPR029479">
    <property type="entry name" value="Nitroreductase"/>
</dbReference>
<evidence type="ECO:0000256" key="1">
    <source>
        <dbReference type="ARBA" id="ARBA00001917"/>
    </source>
</evidence>
<dbReference type="AlphaFoldDB" id="A0A644SU36"/>
<reference evidence="8" key="1">
    <citation type="submission" date="2019-08" db="EMBL/GenBank/DDBJ databases">
        <authorList>
            <person name="Kucharzyk K."/>
            <person name="Murdoch R.W."/>
            <person name="Higgins S."/>
            <person name="Loffler F."/>
        </authorList>
    </citation>
    <scope>NUCLEOTIDE SEQUENCE</scope>
</reference>
<feature type="domain" description="Nitroreductase" evidence="7">
    <location>
        <begin position="63"/>
        <end position="146"/>
    </location>
</feature>
<sequence>MEEIFKRRSIRKYRTQKIEDEKIDKMLRAAMQAPGSRMGKEPWEFVVIKNKETITKLSQMDSNAKVLEGASLAILLIANMNTSHFKHVWQQDMAAAATTMLLEASYLGLGAVWINIAPKEERMKYISELFNLNQNLKPFNIISIGYPAEGQENKFIDKYHEERVHYEKY</sequence>
<name>A0A644SU36_9ZZZZ</name>
<keyword evidence="6" id="KW-0812">Transmembrane</keyword>
<accession>A0A644SU36</accession>
<organism evidence="8">
    <name type="scientific">bioreactor metagenome</name>
    <dbReference type="NCBI Taxonomy" id="1076179"/>
    <lineage>
        <taxon>unclassified sequences</taxon>
        <taxon>metagenomes</taxon>
        <taxon>ecological metagenomes</taxon>
    </lineage>
</organism>
<evidence type="ECO:0000256" key="5">
    <source>
        <dbReference type="ARBA" id="ARBA00023002"/>
    </source>
</evidence>
<protein>
    <recommendedName>
        <fullName evidence="7">Nitroreductase domain-containing protein</fullName>
    </recommendedName>
</protein>
<dbReference type="GO" id="GO:0016491">
    <property type="term" value="F:oxidoreductase activity"/>
    <property type="evidence" value="ECO:0007669"/>
    <property type="project" value="UniProtKB-KW"/>
</dbReference>
<keyword evidence="6" id="KW-0472">Membrane</keyword>
<comment type="similarity">
    <text evidence="2">Belongs to the nitroreductase family.</text>
</comment>
<feature type="domain" description="Nitroreductase" evidence="7">
    <location>
        <begin position="4"/>
        <end position="59"/>
    </location>
</feature>
<evidence type="ECO:0000256" key="3">
    <source>
        <dbReference type="ARBA" id="ARBA00022630"/>
    </source>
</evidence>
<dbReference type="InterPro" id="IPR000415">
    <property type="entry name" value="Nitroreductase-like"/>
</dbReference>
<proteinExistence type="inferred from homology"/>
<dbReference type="PANTHER" id="PTHR43673:SF2">
    <property type="entry name" value="NITROREDUCTASE"/>
    <property type="match status" value="1"/>
</dbReference>
<keyword evidence="4" id="KW-0288">FMN</keyword>
<gene>
    <name evidence="8" type="ORF">SDC9_03655</name>
</gene>
<comment type="cofactor">
    <cofactor evidence="1">
        <name>FMN</name>
        <dbReference type="ChEBI" id="CHEBI:58210"/>
    </cofactor>
</comment>
<evidence type="ECO:0000256" key="6">
    <source>
        <dbReference type="SAM" id="Phobius"/>
    </source>
</evidence>
<keyword evidence="6" id="KW-1133">Transmembrane helix</keyword>
<feature type="transmembrane region" description="Helical" evidence="6">
    <location>
        <begin position="66"/>
        <end position="82"/>
    </location>
</feature>
<dbReference type="PANTHER" id="PTHR43673">
    <property type="entry name" value="NAD(P)H NITROREDUCTASE YDGI-RELATED"/>
    <property type="match status" value="1"/>
</dbReference>
<feature type="transmembrane region" description="Helical" evidence="6">
    <location>
        <begin position="94"/>
        <end position="116"/>
    </location>
</feature>
<dbReference type="CDD" id="cd02150">
    <property type="entry name" value="nitroreductase"/>
    <property type="match status" value="1"/>
</dbReference>
<comment type="caution">
    <text evidence="8">The sequence shown here is derived from an EMBL/GenBank/DDBJ whole genome shotgun (WGS) entry which is preliminary data.</text>
</comment>
<dbReference type="SUPFAM" id="SSF55469">
    <property type="entry name" value="FMN-dependent nitroreductase-like"/>
    <property type="match status" value="1"/>
</dbReference>
<keyword evidence="5" id="KW-0560">Oxidoreductase</keyword>
<dbReference type="Gene3D" id="3.40.109.10">
    <property type="entry name" value="NADH Oxidase"/>
    <property type="match status" value="1"/>
</dbReference>
<evidence type="ECO:0000256" key="4">
    <source>
        <dbReference type="ARBA" id="ARBA00022643"/>
    </source>
</evidence>
<evidence type="ECO:0000313" key="8">
    <source>
        <dbReference type="EMBL" id="MPL58124.1"/>
    </source>
</evidence>
<dbReference type="EMBL" id="VSSQ01000006">
    <property type="protein sequence ID" value="MPL58124.1"/>
    <property type="molecule type" value="Genomic_DNA"/>
</dbReference>
<dbReference type="Pfam" id="PF00881">
    <property type="entry name" value="Nitroreductase"/>
    <property type="match status" value="2"/>
</dbReference>
<evidence type="ECO:0000256" key="2">
    <source>
        <dbReference type="ARBA" id="ARBA00007118"/>
    </source>
</evidence>
<keyword evidence="3" id="KW-0285">Flavoprotein</keyword>
<evidence type="ECO:0000259" key="7">
    <source>
        <dbReference type="Pfam" id="PF00881"/>
    </source>
</evidence>